<gene>
    <name evidence="1" type="ORF">PVAND_012701</name>
</gene>
<proteinExistence type="predicted"/>
<organism evidence="1 2">
    <name type="scientific">Polypedilum vanderplanki</name>
    <name type="common">Sleeping chironomid midge</name>
    <dbReference type="NCBI Taxonomy" id="319348"/>
    <lineage>
        <taxon>Eukaryota</taxon>
        <taxon>Metazoa</taxon>
        <taxon>Ecdysozoa</taxon>
        <taxon>Arthropoda</taxon>
        <taxon>Hexapoda</taxon>
        <taxon>Insecta</taxon>
        <taxon>Pterygota</taxon>
        <taxon>Neoptera</taxon>
        <taxon>Endopterygota</taxon>
        <taxon>Diptera</taxon>
        <taxon>Nematocera</taxon>
        <taxon>Chironomoidea</taxon>
        <taxon>Chironomidae</taxon>
        <taxon>Chironominae</taxon>
        <taxon>Polypedilum</taxon>
        <taxon>Polypedilum</taxon>
    </lineage>
</organism>
<comment type="caution">
    <text evidence="1">The sequence shown here is derived from an EMBL/GenBank/DDBJ whole genome shotgun (WGS) entry which is preliminary data.</text>
</comment>
<reference evidence="1" key="1">
    <citation type="submission" date="2021-03" db="EMBL/GenBank/DDBJ databases">
        <title>Chromosome level genome of the anhydrobiotic midge Polypedilum vanderplanki.</title>
        <authorList>
            <person name="Yoshida Y."/>
            <person name="Kikawada T."/>
            <person name="Gusev O."/>
        </authorList>
    </citation>
    <scope>NUCLEOTIDE SEQUENCE</scope>
    <source>
        <strain evidence="1">NIAS01</strain>
        <tissue evidence="1">Whole body or cell culture</tissue>
    </source>
</reference>
<evidence type="ECO:0000313" key="1">
    <source>
        <dbReference type="EMBL" id="KAG5683418.1"/>
    </source>
</evidence>
<keyword evidence="2" id="KW-1185">Reference proteome</keyword>
<dbReference type="Proteomes" id="UP001107558">
    <property type="component" value="Chromosome 1"/>
</dbReference>
<name>A0A9J6CMA8_POLVA</name>
<protein>
    <submittedName>
        <fullName evidence="1">Uncharacterized protein</fullName>
    </submittedName>
</protein>
<dbReference type="EMBL" id="JADBJN010000001">
    <property type="protein sequence ID" value="KAG5683418.1"/>
    <property type="molecule type" value="Genomic_DNA"/>
</dbReference>
<accession>A0A9J6CMA8</accession>
<sequence length="96" mass="11043">MPADSLDLKKINCHGRPYTVFSLNFGERCSILSFLQKLRVLVDNGSLFNYMDSFEQQNTINSNNKNSSNLQLMIQKVLRQKMKNEITIIVTQSITN</sequence>
<dbReference type="AlphaFoldDB" id="A0A9J6CMA8"/>
<evidence type="ECO:0000313" key="2">
    <source>
        <dbReference type="Proteomes" id="UP001107558"/>
    </source>
</evidence>